<keyword evidence="2" id="KW-1185">Reference proteome</keyword>
<sequence>MERNREDILVNRAIAGEINTATTLQQSGQLLSRRASTGGLKTEFAEKEGKKSESIDKPTIRRYIDKKRVVLQQKNQFFLRTEERTVDRPNIAKRAPSQPIRDGKKSAIKHSPARETRRPPTVGRKTDMIEGRADNTKETEDRLAEKGNESDGSQYGPRERNVNDVHTLLRETQRLNSADVRSRAEYLRMQRDKLLALKKKERDKQMQEVTSRAAQERPRTAKAARGIMRGGRGPVPSTNDDVIAARKALVEKLKTEVATPSS</sequence>
<dbReference type="WBParaSite" id="Hba_18816">
    <property type="protein sequence ID" value="Hba_18816"/>
    <property type="gene ID" value="Hba_18816"/>
</dbReference>
<evidence type="ECO:0000313" key="2">
    <source>
        <dbReference type="Proteomes" id="UP000095283"/>
    </source>
</evidence>
<dbReference type="PANTHER" id="PTHR21532:SF0">
    <property type="entry name" value="CILIA- AND FLAGELLA-ASSOCIATED PROTEIN 36"/>
    <property type="match status" value="1"/>
</dbReference>
<reference evidence="3" key="1">
    <citation type="submission" date="2016-11" db="UniProtKB">
        <authorList>
            <consortium name="WormBaseParasite"/>
        </authorList>
    </citation>
    <scope>IDENTIFICATION</scope>
</reference>
<feature type="compositionally biased region" description="Basic and acidic residues" evidence="1">
    <location>
        <begin position="112"/>
        <end position="149"/>
    </location>
</feature>
<feature type="region of interest" description="Disordered" evidence="1">
    <location>
        <begin position="88"/>
        <end position="161"/>
    </location>
</feature>
<feature type="region of interest" description="Disordered" evidence="1">
    <location>
        <begin position="199"/>
        <end position="240"/>
    </location>
</feature>
<dbReference type="PANTHER" id="PTHR21532">
    <property type="entry name" value="PHOSPHODIESTERASE HL"/>
    <property type="match status" value="1"/>
</dbReference>
<dbReference type="Proteomes" id="UP000095283">
    <property type="component" value="Unplaced"/>
</dbReference>
<evidence type="ECO:0000313" key="3">
    <source>
        <dbReference type="WBParaSite" id="Hba_18816"/>
    </source>
</evidence>
<protein>
    <submittedName>
        <fullName evidence="3">60S ribosomal subunit assembly/export protein LOC1</fullName>
    </submittedName>
</protein>
<dbReference type="InterPro" id="IPR038888">
    <property type="entry name" value="CFAP36"/>
</dbReference>
<evidence type="ECO:0000256" key="1">
    <source>
        <dbReference type="SAM" id="MobiDB-lite"/>
    </source>
</evidence>
<dbReference type="GO" id="GO:0005930">
    <property type="term" value="C:axoneme"/>
    <property type="evidence" value="ECO:0007669"/>
    <property type="project" value="TreeGrafter"/>
</dbReference>
<proteinExistence type="predicted"/>
<accession>A0A1I7XM57</accession>
<organism evidence="2 3">
    <name type="scientific">Heterorhabditis bacteriophora</name>
    <name type="common">Entomopathogenic nematode worm</name>
    <dbReference type="NCBI Taxonomy" id="37862"/>
    <lineage>
        <taxon>Eukaryota</taxon>
        <taxon>Metazoa</taxon>
        <taxon>Ecdysozoa</taxon>
        <taxon>Nematoda</taxon>
        <taxon>Chromadorea</taxon>
        <taxon>Rhabditida</taxon>
        <taxon>Rhabditina</taxon>
        <taxon>Rhabditomorpha</taxon>
        <taxon>Strongyloidea</taxon>
        <taxon>Heterorhabditidae</taxon>
        <taxon>Heterorhabditis</taxon>
    </lineage>
</organism>
<dbReference type="AlphaFoldDB" id="A0A1I7XM57"/>
<dbReference type="GO" id="GO:0097546">
    <property type="term" value="C:ciliary base"/>
    <property type="evidence" value="ECO:0007669"/>
    <property type="project" value="TreeGrafter"/>
</dbReference>
<name>A0A1I7XM57_HETBA</name>